<name>A0A5B0VKE8_9GAMM</name>
<evidence type="ECO:0000313" key="7">
    <source>
        <dbReference type="EMBL" id="KAA1175200.1"/>
    </source>
</evidence>
<evidence type="ECO:0000256" key="3">
    <source>
        <dbReference type="PROSITE-ProRule" id="PRU00339"/>
    </source>
</evidence>
<keyword evidence="1" id="KW-0677">Repeat</keyword>
<keyword evidence="2 3" id="KW-0802">TPR repeat</keyword>
<feature type="compositionally biased region" description="Low complexity" evidence="4">
    <location>
        <begin position="517"/>
        <end position="544"/>
    </location>
</feature>
<dbReference type="SUPFAM" id="SSF48452">
    <property type="entry name" value="TPR-like"/>
    <property type="match status" value="1"/>
</dbReference>
<feature type="transmembrane region" description="Helical" evidence="5">
    <location>
        <begin position="7"/>
        <end position="26"/>
    </location>
</feature>
<dbReference type="SMART" id="SM00028">
    <property type="entry name" value="TPR"/>
    <property type="match status" value="1"/>
</dbReference>
<dbReference type="Pfam" id="PF07719">
    <property type="entry name" value="TPR_2"/>
    <property type="match status" value="1"/>
</dbReference>
<evidence type="ECO:0000259" key="6">
    <source>
        <dbReference type="PROSITE" id="PS50234"/>
    </source>
</evidence>
<dbReference type="InterPro" id="IPR002035">
    <property type="entry name" value="VWF_A"/>
</dbReference>
<keyword evidence="5" id="KW-0472">Membrane</keyword>
<dbReference type="AlphaFoldDB" id="A0A5B0VKE8"/>
<evidence type="ECO:0000313" key="8">
    <source>
        <dbReference type="Proteomes" id="UP000323161"/>
    </source>
</evidence>
<dbReference type="SUPFAM" id="SSF53300">
    <property type="entry name" value="vWA-like"/>
    <property type="match status" value="1"/>
</dbReference>
<proteinExistence type="predicted"/>
<dbReference type="SMART" id="SM00327">
    <property type="entry name" value="VWA"/>
    <property type="match status" value="1"/>
</dbReference>
<dbReference type="Gene3D" id="3.40.50.410">
    <property type="entry name" value="von Willebrand factor, type A domain"/>
    <property type="match status" value="1"/>
</dbReference>
<evidence type="ECO:0000256" key="4">
    <source>
        <dbReference type="SAM" id="MobiDB-lite"/>
    </source>
</evidence>
<evidence type="ECO:0000256" key="2">
    <source>
        <dbReference type="ARBA" id="ARBA00022803"/>
    </source>
</evidence>
<reference evidence="7 8" key="1">
    <citation type="submission" date="2019-08" db="EMBL/GenBank/DDBJ databases">
        <title>Marinobacter ZYF650 sp. nov., a marine bacterium isolated from seawater of the Mariana trench.</title>
        <authorList>
            <person name="Ahmad W."/>
        </authorList>
    </citation>
    <scope>NUCLEOTIDE SEQUENCE [LARGE SCALE GENOMIC DNA]</scope>
    <source>
        <strain evidence="7 8">ZYF650</strain>
    </source>
</reference>
<organism evidence="7 8">
    <name type="scientific">Marinobacter salinexigens</name>
    <dbReference type="NCBI Taxonomy" id="2919747"/>
    <lineage>
        <taxon>Bacteria</taxon>
        <taxon>Pseudomonadati</taxon>
        <taxon>Pseudomonadota</taxon>
        <taxon>Gammaproteobacteria</taxon>
        <taxon>Pseudomonadales</taxon>
        <taxon>Marinobacteraceae</taxon>
        <taxon>Marinobacter</taxon>
    </lineage>
</organism>
<feature type="compositionally biased region" description="Low complexity" evidence="4">
    <location>
        <begin position="461"/>
        <end position="510"/>
    </location>
</feature>
<dbReference type="EMBL" id="VTUU01000002">
    <property type="protein sequence ID" value="KAA1175200.1"/>
    <property type="molecule type" value="Genomic_DNA"/>
</dbReference>
<feature type="domain" description="VWFA" evidence="6">
    <location>
        <begin position="95"/>
        <end position="294"/>
    </location>
</feature>
<dbReference type="InterPro" id="IPR013105">
    <property type="entry name" value="TPR_2"/>
</dbReference>
<dbReference type="PANTHER" id="PTHR22550:SF14">
    <property type="entry name" value="VWFA DOMAIN-CONTAINING PROTEIN"/>
    <property type="match status" value="1"/>
</dbReference>
<dbReference type="Proteomes" id="UP000323161">
    <property type="component" value="Unassembled WGS sequence"/>
</dbReference>
<dbReference type="PROSITE" id="PS50005">
    <property type="entry name" value="TPR"/>
    <property type="match status" value="1"/>
</dbReference>
<comment type="caution">
    <text evidence="7">The sequence shown here is derived from an EMBL/GenBank/DDBJ whole genome shotgun (WGS) entry which is preliminary data.</text>
</comment>
<dbReference type="Gene3D" id="1.25.40.10">
    <property type="entry name" value="Tetratricopeptide repeat domain"/>
    <property type="match status" value="1"/>
</dbReference>
<dbReference type="Pfam" id="PF13519">
    <property type="entry name" value="VWA_2"/>
    <property type="match status" value="1"/>
</dbReference>
<keyword evidence="5" id="KW-1133">Transmembrane helix</keyword>
<dbReference type="InterPro" id="IPR050768">
    <property type="entry name" value="UPF0353/GerABKA_families"/>
</dbReference>
<accession>A0A5B0VKE8</accession>
<dbReference type="InterPro" id="IPR019734">
    <property type="entry name" value="TPR_rpt"/>
</dbReference>
<dbReference type="PROSITE" id="PS50234">
    <property type="entry name" value="VWFA"/>
    <property type="match status" value="1"/>
</dbReference>
<keyword evidence="8" id="KW-1185">Reference proteome</keyword>
<dbReference type="InterPro" id="IPR011990">
    <property type="entry name" value="TPR-like_helical_dom_sf"/>
</dbReference>
<gene>
    <name evidence="7" type="ORF">FWJ25_05410</name>
</gene>
<sequence length="611" mass="67753">MMADFHFLRPVWLLVLLAVPLLYLTIRHLRSGDSGWSRLIPQAFLTPLLRHNGQAGTKRRSPVLPAIAAMTLLSIALAGPAWREAPTPLKKPGDSLVIVLDLSLSMLATDVEPDRLTLAKRKIRDILATREGSLNGLIVFSADAHVVTPLTDDRQTIEAMLDVLDPMIMPAAGNRADLAIEQAKALLQQGAPGKGRILLLSDDIQARYFDTIRESLADTGFSLSTLTIGTRAGGPIPLAKRGFIRDNGDVVISKADPEGLAFLASKTHGASHTLTLDDTDIQALGLSPDSLDSFNTDGKWQDPEEDLTVRRWQDDGYWLLWLILPLLVLGWRRGAFAVIAVILLPLSTPQPAQAMDWDSLWQREDQRAPTLIEQDPEQAAKNLDSPAWRGSAQYRSNQFDEAARTFAQVPGARADFNRGNALAKAGKLQESIDAYNEALSQNPDMEDATFNRDLVKKLLEQQKQQQNKSGKNQNSSQQDQSQQDQQQNQDGESNQDQNGQQQQNQSGQNDQQDKGEQSQQPSESEQQQNGESSEQQSEPQQPQQADDSNQTEQPSEPTSQAPSEISEQPLSQGQEQWLRRVPDNPGGLLRRKFLQQYQERQTPSDEGDTPW</sequence>
<dbReference type="InterPro" id="IPR036465">
    <property type="entry name" value="vWFA_dom_sf"/>
</dbReference>
<feature type="repeat" description="TPR" evidence="3">
    <location>
        <begin position="412"/>
        <end position="445"/>
    </location>
</feature>
<feature type="region of interest" description="Disordered" evidence="4">
    <location>
        <begin position="461"/>
        <end position="611"/>
    </location>
</feature>
<feature type="compositionally biased region" description="Polar residues" evidence="4">
    <location>
        <begin position="545"/>
        <end position="575"/>
    </location>
</feature>
<dbReference type="PANTHER" id="PTHR22550">
    <property type="entry name" value="SPORE GERMINATION PROTEIN"/>
    <property type="match status" value="1"/>
</dbReference>
<evidence type="ECO:0000256" key="1">
    <source>
        <dbReference type="ARBA" id="ARBA00022737"/>
    </source>
</evidence>
<evidence type="ECO:0000256" key="5">
    <source>
        <dbReference type="SAM" id="Phobius"/>
    </source>
</evidence>
<protein>
    <submittedName>
        <fullName evidence="7">VWA domain-containing protein</fullName>
    </submittedName>
</protein>
<keyword evidence="5" id="KW-0812">Transmembrane</keyword>